<gene>
    <name evidence="2" type="ORF">PHYBOEH_007152</name>
</gene>
<dbReference type="EMBL" id="JAGDFL010000391">
    <property type="protein sequence ID" value="KAG7390073.1"/>
    <property type="molecule type" value="Genomic_DNA"/>
</dbReference>
<keyword evidence="1" id="KW-0812">Transmembrane</keyword>
<comment type="caution">
    <text evidence="2">The sequence shown here is derived from an EMBL/GenBank/DDBJ whole genome shotgun (WGS) entry which is preliminary data.</text>
</comment>
<accession>A0A8T1WDG7</accession>
<name>A0A8T1WDG7_9STRA</name>
<evidence type="ECO:0000256" key="1">
    <source>
        <dbReference type="SAM" id="Phobius"/>
    </source>
</evidence>
<feature type="transmembrane region" description="Helical" evidence="1">
    <location>
        <begin position="65"/>
        <end position="87"/>
    </location>
</feature>
<reference evidence="2" key="1">
    <citation type="submission" date="2021-02" db="EMBL/GenBank/DDBJ databases">
        <authorList>
            <person name="Palmer J.M."/>
        </authorList>
    </citation>
    <scope>NUCLEOTIDE SEQUENCE</scope>
    <source>
        <strain evidence="2">SCRP23</strain>
    </source>
</reference>
<organism evidence="2 3">
    <name type="scientific">Phytophthora boehmeriae</name>
    <dbReference type="NCBI Taxonomy" id="109152"/>
    <lineage>
        <taxon>Eukaryota</taxon>
        <taxon>Sar</taxon>
        <taxon>Stramenopiles</taxon>
        <taxon>Oomycota</taxon>
        <taxon>Peronosporomycetes</taxon>
        <taxon>Peronosporales</taxon>
        <taxon>Peronosporaceae</taxon>
        <taxon>Phytophthora</taxon>
    </lineage>
</organism>
<sequence length="170" mass="18961">MIMATDEVAVHVLKGPAPTSRRAVYKRQLTHKFQSNDASWQATVSALQSFDCTRKLAQEQCHWESAMLALAVIGILCVSVESELLGVEMAQFTEEKIEENPGGPDSLAYSPVFITLKGMLLGTSGLLFLALIMRYRIVWKIKVVTYRLPKAGTFLSAYSGLRRFEQGFEL</sequence>
<dbReference type="AlphaFoldDB" id="A0A8T1WDG7"/>
<protein>
    <submittedName>
        <fullName evidence="2">Uncharacterized protein</fullName>
    </submittedName>
</protein>
<dbReference type="Proteomes" id="UP000693981">
    <property type="component" value="Unassembled WGS sequence"/>
</dbReference>
<keyword evidence="1" id="KW-1133">Transmembrane helix</keyword>
<evidence type="ECO:0000313" key="2">
    <source>
        <dbReference type="EMBL" id="KAG7390073.1"/>
    </source>
</evidence>
<proteinExistence type="predicted"/>
<keyword evidence="3" id="KW-1185">Reference proteome</keyword>
<evidence type="ECO:0000313" key="3">
    <source>
        <dbReference type="Proteomes" id="UP000693981"/>
    </source>
</evidence>
<keyword evidence="1" id="KW-0472">Membrane</keyword>
<feature type="transmembrane region" description="Helical" evidence="1">
    <location>
        <begin position="107"/>
        <end position="132"/>
    </location>
</feature>
<dbReference type="OrthoDB" id="433309at2759"/>